<dbReference type="InterPro" id="IPR012902">
    <property type="entry name" value="N_methyl_site"/>
</dbReference>
<evidence type="ECO:0000256" key="1">
    <source>
        <dbReference type="SAM" id="Phobius"/>
    </source>
</evidence>
<evidence type="ECO:0000313" key="3">
    <source>
        <dbReference type="Proteomes" id="UP000027982"/>
    </source>
</evidence>
<accession>A0A068NLW0</accession>
<keyword evidence="1" id="KW-0472">Membrane</keyword>
<sequence length="274" mass="29770">MKHSSRNSAFTLIELLVVIAIIAILAAILFPVFAQAKAAAKTTATLSNLKQIGTAAMIYSGDYDDVVHPHEFNVPKTDPGAGGIWSPSGKAGWYEIVKPYIKSNALVFDAARGTTVKTDTGTDVSWQSLVTLTLNRNGWSSFEDPITFNRTYRVMSAQEDIAKRQAYAITADETNPSLGWRFNTDEAACPITSTQTDPNRNRFNRVYAAAKGFHREQIVVSYGDGHAGKVPMKKVMILNATAGAANTCAYGPGTEVGNMPFDTTFWGTWCKASQ</sequence>
<dbReference type="HOGENOM" id="CLU_041661_1_1_0"/>
<evidence type="ECO:0008006" key="4">
    <source>
        <dbReference type="Google" id="ProtNLM"/>
    </source>
</evidence>
<gene>
    <name evidence="2" type="ORF">OP10G_0392</name>
</gene>
<protein>
    <recommendedName>
        <fullName evidence="4">Prepilin-type N-terminal cleavage/methylation domain-containing protein</fullName>
    </recommendedName>
</protein>
<dbReference type="Pfam" id="PF07963">
    <property type="entry name" value="N_methyl"/>
    <property type="match status" value="1"/>
</dbReference>
<proteinExistence type="predicted"/>
<dbReference type="Gene3D" id="3.30.700.10">
    <property type="entry name" value="Glycoprotein, Type 4 Pilin"/>
    <property type="match status" value="1"/>
</dbReference>
<dbReference type="Proteomes" id="UP000027982">
    <property type="component" value="Chromosome"/>
</dbReference>
<dbReference type="EMBL" id="CP007139">
    <property type="protein sequence ID" value="AIE83760.1"/>
    <property type="molecule type" value="Genomic_DNA"/>
</dbReference>
<dbReference type="SUPFAM" id="SSF54523">
    <property type="entry name" value="Pili subunits"/>
    <property type="match status" value="1"/>
</dbReference>
<keyword evidence="1" id="KW-0812">Transmembrane</keyword>
<reference evidence="2 3" key="1">
    <citation type="journal article" date="2014" name="PLoS ONE">
        <title>The first complete genome sequence of the class fimbriimonadia in the phylum armatimonadetes.</title>
        <authorList>
            <person name="Hu Z.Y."/>
            <person name="Wang Y.Z."/>
            <person name="Im W.T."/>
            <person name="Wang S.Y."/>
            <person name="Zhao G.P."/>
            <person name="Zheng H.J."/>
            <person name="Quan Z.X."/>
        </authorList>
    </citation>
    <scope>NUCLEOTIDE SEQUENCE [LARGE SCALE GENOMIC DNA]</scope>
    <source>
        <strain evidence="2">Gsoil 348</strain>
    </source>
</reference>
<dbReference type="KEGG" id="fgi:OP10G_0392"/>
<dbReference type="InterPro" id="IPR045584">
    <property type="entry name" value="Pilin-like"/>
</dbReference>
<name>A0A068NLW0_FIMGI</name>
<dbReference type="AlphaFoldDB" id="A0A068NLW0"/>
<organism evidence="2 3">
    <name type="scientific">Fimbriimonas ginsengisoli Gsoil 348</name>
    <dbReference type="NCBI Taxonomy" id="661478"/>
    <lineage>
        <taxon>Bacteria</taxon>
        <taxon>Bacillati</taxon>
        <taxon>Armatimonadota</taxon>
        <taxon>Fimbriimonadia</taxon>
        <taxon>Fimbriimonadales</taxon>
        <taxon>Fimbriimonadaceae</taxon>
        <taxon>Fimbriimonas</taxon>
    </lineage>
</organism>
<dbReference type="RefSeq" id="WP_025227571.1">
    <property type="nucleotide sequence ID" value="NZ_CP007139.1"/>
</dbReference>
<dbReference type="STRING" id="661478.OP10G_0392"/>
<feature type="transmembrane region" description="Helical" evidence="1">
    <location>
        <begin position="12"/>
        <end position="34"/>
    </location>
</feature>
<keyword evidence="3" id="KW-1185">Reference proteome</keyword>
<dbReference type="PANTHER" id="PTHR30093">
    <property type="entry name" value="GENERAL SECRETION PATHWAY PROTEIN G"/>
    <property type="match status" value="1"/>
</dbReference>
<keyword evidence="1" id="KW-1133">Transmembrane helix</keyword>
<dbReference type="NCBIfam" id="TIGR02532">
    <property type="entry name" value="IV_pilin_GFxxxE"/>
    <property type="match status" value="1"/>
</dbReference>
<evidence type="ECO:0000313" key="2">
    <source>
        <dbReference type="EMBL" id="AIE83760.1"/>
    </source>
</evidence>
<dbReference type="OrthoDB" id="9835111at2"/>
<dbReference type="eggNOG" id="COG2165">
    <property type="taxonomic scope" value="Bacteria"/>
</dbReference>